<keyword evidence="1" id="KW-1133">Transmembrane helix</keyword>
<proteinExistence type="predicted"/>
<keyword evidence="1" id="KW-0812">Transmembrane</keyword>
<protein>
    <recommendedName>
        <fullName evidence="4">Transmembrane protein</fullName>
    </recommendedName>
</protein>
<dbReference type="PANTHER" id="PTHR39605:SF1">
    <property type="entry name" value="MAJOR FACILITATOR SUPERFAMILY (MFS) PROFILE DOMAIN-CONTAINING PROTEIN"/>
    <property type="match status" value="1"/>
</dbReference>
<feature type="transmembrane region" description="Helical" evidence="1">
    <location>
        <begin position="38"/>
        <end position="62"/>
    </location>
</feature>
<feature type="transmembrane region" description="Helical" evidence="1">
    <location>
        <begin position="138"/>
        <end position="158"/>
    </location>
</feature>
<comment type="caution">
    <text evidence="2">The sequence shown here is derived from an EMBL/GenBank/DDBJ whole genome shotgun (WGS) entry which is preliminary data.</text>
</comment>
<dbReference type="AlphaFoldDB" id="A0A8H5M1C6"/>
<accession>A0A8H5M1C6</accession>
<keyword evidence="3" id="KW-1185">Reference proteome</keyword>
<evidence type="ECO:0000256" key="1">
    <source>
        <dbReference type="SAM" id="Phobius"/>
    </source>
</evidence>
<sequence>MTSIEMDDLSNRDPTGDVVQAKLDSEAEFDGTISSWTLVTAILLTVFAAILSLFPQFLLFLASTGRPSSTLTSLERFLATHFAIWLFTIAIAMILNIPSSSPLPAKLPHPNHPLLMPFTFACLFSALISYNTRSVGSLTSVHCFITAIVGLYGLYVVLFGSSSRISTKTGADKHTSAFIFGNKSAASKQKKEWSNRQREKRNL</sequence>
<organism evidence="2 3">
    <name type="scientific">Collybiopsis confluens</name>
    <dbReference type="NCBI Taxonomy" id="2823264"/>
    <lineage>
        <taxon>Eukaryota</taxon>
        <taxon>Fungi</taxon>
        <taxon>Dikarya</taxon>
        <taxon>Basidiomycota</taxon>
        <taxon>Agaricomycotina</taxon>
        <taxon>Agaricomycetes</taxon>
        <taxon>Agaricomycetidae</taxon>
        <taxon>Agaricales</taxon>
        <taxon>Marasmiineae</taxon>
        <taxon>Omphalotaceae</taxon>
        <taxon>Collybiopsis</taxon>
    </lineage>
</organism>
<evidence type="ECO:0008006" key="4">
    <source>
        <dbReference type="Google" id="ProtNLM"/>
    </source>
</evidence>
<evidence type="ECO:0000313" key="3">
    <source>
        <dbReference type="Proteomes" id="UP000518752"/>
    </source>
</evidence>
<reference evidence="2 3" key="1">
    <citation type="journal article" date="2020" name="ISME J.">
        <title>Uncovering the hidden diversity of litter-decomposition mechanisms in mushroom-forming fungi.</title>
        <authorList>
            <person name="Floudas D."/>
            <person name="Bentzer J."/>
            <person name="Ahren D."/>
            <person name="Johansson T."/>
            <person name="Persson P."/>
            <person name="Tunlid A."/>
        </authorList>
    </citation>
    <scope>NUCLEOTIDE SEQUENCE [LARGE SCALE GENOMIC DNA]</scope>
    <source>
        <strain evidence="2 3">CBS 406.79</strain>
    </source>
</reference>
<keyword evidence="1" id="KW-0472">Membrane</keyword>
<dbReference type="OrthoDB" id="2550114at2759"/>
<name>A0A8H5M1C6_9AGAR</name>
<dbReference type="EMBL" id="JAACJN010000086">
    <property type="protein sequence ID" value="KAF5377019.1"/>
    <property type="molecule type" value="Genomic_DNA"/>
</dbReference>
<feature type="transmembrane region" description="Helical" evidence="1">
    <location>
        <begin position="74"/>
        <end position="94"/>
    </location>
</feature>
<dbReference type="PANTHER" id="PTHR39605">
    <property type="entry name" value="MAJOR FACILITATOR SUPERFAMILY (MFS) PROFILE DOMAIN-CONTAINING PROTEIN"/>
    <property type="match status" value="1"/>
</dbReference>
<evidence type="ECO:0000313" key="2">
    <source>
        <dbReference type="EMBL" id="KAF5377019.1"/>
    </source>
</evidence>
<gene>
    <name evidence="2" type="ORF">D9757_007714</name>
</gene>
<dbReference type="Proteomes" id="UP000518752">
    <property type="component" value="Unassembled WGS sequence"/>
</dbReference>
<feature type="transmembrane region" description="Helical" evidence="1">
    <location>
        <begin position="114"/>
        <end position="131"/>
    </location>
</feature>